<sequence length="70" mass="7633">MPSARLFLNGANVDREFREELFDAANRAGMAPGEFAIIAVAEKLDRMGRTFPGVFRKGDFRPSNTCPGAA</sequence>
<dbReference type="AlphaFoldDB" id="A0A1H0FRJ1"/>
<keyword evidence="2" id="KW-1185">Reference proteome</keyword>
<dbReference type="STRING" id="1166073.SAMN05192530_102641"/>
<protein>
    <submittedName>
        <fullName evidence="1">Uncharacterized protein</fullName>
    </submittedName>
</protein>
<evidence type="ECO:0000313" key="2">
    <source>
        <dbReference type="Proteomes" id="UP000198793"/>
    </source>
</evidence>
<name>A0A1H0FRJ1_9HYPH</name>
<dbReference type="Proteomes" id="UP000198793">
    <property type="component" value="Unassembled WGS sequence"/>
</dbReference>
<evidence type="ECO:0000313" key="1">
    <source>
        <dbReference type="EMBL" id="SDN97276.1"/>
    </source>
</evidence>
<organism evidence="1 2">
    <name type="scientific">Aureimonas jatrophae</name>
    <dbReference type="NCBI Taxonomy" id="1166073"/>
    <lineage>
        <taxon>Bacteria</taxon>
        <taxon>Pseudomonadati</taxon>
        <taxon>Pseudomonadota</taxon>
        <taxon>Alphaproteobacteria</taxon>
        <taxon>Hyphomicrobiales</taxon>
        <taxon>Aurantimonadaceae</taxon>
        <taxon>Aureimonas</taxon>
    </lineage>
</organism>
<proteinExistence type="predicted"/>
<dbReference type="EMBL" id="FNIT01000002">
    <property type="protein sequence ID" value="SDN97276.1"/>
    <property type="molecule type" value="Genomic_DNA"/>
</dbReference>
<gene>
    <name evidence="1" type="ORF">SAMN05192530_102641</name>
</gene>
<accession>A0A1H0FRJ1</accession>
<reference evidence="1 2" key="1">
    <citation type="submission" date="2016-10" db="EMBL/GenBank/DDBJ databases">
        <authorList>
            <person name="de Groot N.N."/>
        </authorList>
    </citation>
    <scope>NUCLEOTIDE SEQUENCE [LARGE SCALE GENOMIC DNA]</scope>
    <source>
        <strain evidence="2">L7-484,KACC 16230,DSM 25025</strain>
    </source>
</reference>